<proteinExistence type="predicted"/>
<protein>
    <submittedName>
        <fullName evidence="2">Uncharacterized protein</fullName>
    </submittedName>
</protein>
<accession>S4TU49</accession>
<evidence type="ECO:0000256" key="1">
    <source>
        <dbReference type="SAM" id="MobiDB-lite"/>
    </source>
</evidence>
<reference evidence="2 3" key="1">
    <citation type="journal article" date="2013" name="BMC Genomics">
        <title>Genomic characterization provides new insight into Salmonella phage diversity.</title>
        <authorList>
            <person name="Moreno Switt A.I."/>
            <person name="Orsi R.H."/>
            <person name="den Bakker H.C."/>
            <person name="Vongkamjan K."/>
            <person name="Altier C."/>
            <person name="Wiedmann M."/>
        </authorList>
    </citation>
    <scope>NUCLEOTIDE SEQUENCE [LARGE SCALE GENOMIC DNA]</scope>
</reference>
<feature type="compositionally biased region" description="Basic residues" evidence="1">
    <location>
        <begin position="60"/>
        <end position="69"/>
    </location>
</feature>
<dbReference type="Proteomes" id="UP000232857">
    <property type="component" value="Genome"/>
</dbReference>
<keyword evidence="3" id="KW-1185">Reference proteome</keyword>
<gene>
    <name evidence="2" type="ORF">SP069_00020</name>
</gene>
<feature type="region of interest" description="Disordered" evidence="1">
    <location>
        <begin position="40"/>
        <end position="69"/>
    </location>
</feature>
<name>S4TU49_9CAUD</name>
<evidence type="ECO:0000313" key="3">
    <source>
        <dbReference type="Proteomes" id="UP000232857"/>
    </source>
</evidence>
<dbReference type="EMBL" id="KC139649">
    <property type="protein sequence ID" value="AGF89503.1"/>
    <property type="molecule type" value="Genomic_DNA"/>
</dbReference>
<sequence length="69" mass="7789">MIKVGLSPGASYAKQMIEQLKSLGELTVEDFALFDGIPQVTQQLPTKQPRRKTGVAQARHNARKRRNRK</sequence>
<evidence type="ECO:0000313" key="2">
    <source>
        <dbReference type="EMBL" id="AGF89503.1"/>
    </source>
</evidence>
<organism evidence="2 3">
    <name type="scientific">Salmonella phage SP069</name>
    <dbReference type="NCBI Taxonomy" id="1173760"/>
    <lineage>
        <taxon>Viruses</taxon>
        <taxon>Duplodnaviria</taxon>
        <taxon>Heunggongvirae</taxon>
        <taxon>Uroviricota</taxon>
        <taxon>Caudoviricetes</taxon>
        <taxon>Nonanavirus</taxon>
        <taxon>Nonanavirus SP069</taxon>
    </lineage>
</organism>